<feature type="region of interest" description="Disordered" evidence="1">
    <location>
        <begin position="90"/>
        <end position="109"/>
    </location>
</feature>
<reference evidence="2 3" key="1">
    <citation type="journal article" date="2017" name="PLoS Biol.">
        <title>The sea cucumber genome provides insights into morphological evolution and visceral regeneration.</title>
        <authorList>
            <person name="Zhang X."/>
            <person name="Sun L."/>
            <person name="Yuan J."/>
            <person name="Sun Y."/>
            <person name="Gao Y."/>
            <person name="Zhang L."/>
            <person name="Li S."/>
            <person name="Dai H."/>
            <person name="Hamel J.F."/>
            <person name="Liu C."/>
            <person name="Yu Y."/>
            <person name="Liu S."/>
            <person name="Lin W."/>
            <person name="Guo K."/>
            <person name="Jin S."/>
            <person name="Xu P."/>
            <person name="Storey K.B."/>
            <person name="Huan P."/>
            <person name="Zhang T."/>
            <person name="Zhou Y."/>
            <person name="Zhang J."/>
            <person name="Lin C."/>
            <person name="Li X."/>
            <person name="Xing L."/>
            <person name="Huo D."/>
            <person name="Sun M."/>
            <person name="Wang L."/>
            <person name="Mercier A."/>
            <person name="Li F."/>
            <person name="Yang H."/>
            <person name="Xiang J."/>
        </authorList>
    </citation>
    <scope>NUCLEOTIDE SEQUENCE [LARGE SCALE GENOMIC DNA]</scope>
    <source>
        <strain evidence="2">Shaxun</strain>
        <tissue evidence="2">Muscle</tissue>
    </source>
</reference>
<feature type="region of interest" description="Disordered" evidence="1">
    <location>
        <begin position="43"/>
        <end position="72"/>
    </location>
</feature>
<keyword evidence="3" id="KW-1185">Reference proteome</keyword>
<dbReference type="OrthoDB" id="5965030at2759"/>
<organism evidence="2 3">
    <name type="scientific">Stichopus japonicus</name>
    <name type="common">Sea cucumber</name>
    <dbReference type="NCBI Taxonomy" id="307972"/>
    <lineage>
        <taxon>Eukaryota</taxon>
        <taxon>Metazoa</taxon>
        <taxon>Echinodermata</taxon>
        <taxon>Eleutherozoa</taxon>
        <taxon>Echinozoa</taxon>
        <taxon>Holothuroidea</taxon>
        <taxon>Aspidochirotacea</taxon>
        <taxon>Aspidochirotida</taxon>
        <taxon>Stichopodidae</taxon>
        <taxon>Apostichopus</taxon>
    </lineage>
</organism>
<dbReference type="EMBL" id="MRZV01000224">
    <property type="protein sequence ID" value="PIK55117.1"/>
    <property type="molecule type" value="Genomic_DNA"/>
</dbReference>
<name>A0A2G8L4D0_STIJA</name>
<sequence>MSNRGNQTVGVDDTVQDLLDKLLLGKTKRGQMKLMCQSRLQSGSNLAKQAKTSSGSVSKQAPPTQYVPTPPPPRPLLRTLAHLTHLPPTRSVKRPVTSLSIPNTPNLPNLKTVKDRSAGVNDSQQMLHKDNGTSNYNLTFALADPLSGIGPCWPPSTTQIIDKIRGTQLLERHELSGVPEAYYSTLQSRTKEPQSSSVYDTSTGVDELKERNPLEASYWTNGYRFMSCRDGGPFLLPDSFSTLSYKTPGECKDPQFIQKADGTALYLPPVPLAECLVPSGNDIPHKLGLRYKTEAQWR</sequence>
<evidence type="ECO:0000313" key="3">
    <source>
        <dbReference type="Proteomes" id="UP000230750"/>
    </source>
</evidence>
<dbReference type="Proteomes" id="UP000230750">
    <property type="component" value="Unassembled WGS sequence"/>
</dbReference>
<dbReference type="AlphaFoldDB" id="A0A2G8L4D0"/>
<protein>
    <submittedName>
        <fullName evidence="2">Uncharacterized protein</fullName>
    </submittedName>
</protein>
<evidence type="ECO:0000313" key="2">
    <source>
        <dbReference type="EMBL" id="PIK55117.1"/>
    </source>
</evidence>
<proteinExistence type="predicted"/>
<feature type="region of interest" description="Disordered" evidence="1">
    <location>
        <begin position="185"/>
        <end position="204"/>
    </location>
</feature>
<comment type="caution">
    <text evidence="2">The sequence shown here is derived from an EMBL/GenBank/DDBJ whole genome shotgun (WGS) entry which is preliminary data.</text>
</comment>
<evidence type="ECO:0000256" key="1">
    <source>
        <dbReference type="SAM" id="MobiDB-lite"/>
    </source>
</evidence>
<feature type="compositionally biased region" description="Polar residues" evidence="1">
    <location>
        <begin position="43"/>
        <end position="59"/>
    </location>
</feature>
<gene>
    <name evidence="2" type="ORF">BSL78_07959</name>
</gene>
<accession>A0A2G8L4D0</accession>
<feature type="compositionally biased region" description="Polar residues" evidence="1">
    <location>
        <begin position="97"/>
        <end position="109"/>
    </location>
</feature>